<dbReference type="InterPro" id="IPR016181">
    <property type="entry name" value="Acyl_CoA_acyltransferase"/>
</dbReference>
<comment type="caution">
    <text evidence="2">The sequence shown here is derived from an EMBL/GenBank/DDBJ whole genome shotgun (WGS) entry which is preliminary data.</text>
</comment>
<reference evidence="2" key="1">
    <citation type="journal article" date="2014" name="Int. J. Syst. Evol. Microbiol.">
        <title>Complete genome sequence of Corynebacterium casei LMG S-19264T (=DSM 44701T), isolated from a smear-ripened cheese.</title>
        <authorList>
            <consortium name="US DOE Joint Genome Institute (JGI-PGF)"/>
            <person name="Walter F."/>
            <person name="Albersmeier A."/>
            <person name="Kalinowski J."/>
            <person name="Ruckert C."/>
        </authorList>
    </citation>
    <scope>NUCLEOTIDE SEQUENCE</scope>
    <source>
        <strain evidence="2">KCTC 32337</strain>
    </source>
</reference>
<dbReference type="RefSeq" id="WP_007983986.1">
    <property type="nucleotide sequence ID" value="NZ_BMZC01000004.1"/>
</dbReference>
<name>A0A8H9IEF7_9ALTE</name>
<organism evidence="2 3">
    <name type="scientific">Paraglaciecola chathamensis</name>
    <dbReference type="NCBI Taxonomy" id="368405"/>
    <lineage>
        <taxon>Bacteria</taxon>
        <taxon>Pseudomonadati</taxon>
        <taxon>Pseudomonadota</taxon>
        <taxon>Gammaproteobacteria</taxon>
        <taxon>Alteromonadales</taxon>
        <taxon>Alteromonadaceae</taxon>
        <taxon>Paraglaciecola</taxon>
    </lineage>
</organism>
<dbReference type="InterPro" id="IPR000182">
    <property type="entry name" value="GNAT_dom"/>
</dbReference>
<protein>
    <submittedName>
        <fullName evidence="2">GNAT family acetyltransferase</fullName>
    </submittedName>
</protein>
<dbReference type="Gene3D" id="3.40.630.30">
    <property type="match status" value="1"/>
</dbReference>
<dbReference type="Proteomes" id="UP000622604">
    <property type="component" value="Unassembled WGS sequence"/>
</dbReference>
<evidence type="ECO:0000313" key="2">
    <source>
        <dbReference type="EMBL" id="GGZ60564.1"/>
    </source>
</evidence>
<evidence type="ECO:0000313" key="3">
    <source>
        <dbReference type="Proteomes" id="UP000622604"/>
    </source>
</evidence>
<gene>
    <name evidence="2" type="ORF">GCM10011274_18410</name>
</gene>
<reference evidence="2" key="2">
    <citation type="submission" date="2020-09" db="EMBL/GenBank/DDBJ databases">
        <authorList>
            <person name="Sun Q."/>
            <person name="Kim S."/>
        </authorList>
    </citation>
    <scope>NUCLEOTIDE SEQUENCE</scope>
    <source>
        <strain evidence="2">KCTC 32337</strain>
    </source>
</reference>
<dbReference type="SUPFAM" id="SSF55729">
    <property type="entry name" value="Acyl-CoA N-acyltransferases (Nat)"/>
    <property type="match status" value="1"/>
</dbReference>
<accession>A0A8H9IEF7</accession>
<dbReference type="Pfam" id="PF13673">
    <property type="entry name" value="Acetyltransf_10"/>
    <property type="match status" value="1"/>
</dbReference>
<dbReference type="InterPro" id="IPR039143">
    <property type="entry name" value="GNPNAT1-like"/>
</dbReference>
<proteinExistence type="predicted"/>
<evidence type="ECO:0000259" key="1">
    <source>
        <dbReference type="PROSITE" id="PS51186"/>
    </source>
</evidence>
<dbReference type="EMBL" id="BMZC01000004">
    <property type="protein sequence ID" value="GGZ60564.1"/>
    <property type="molecule type" value="Genomic_DNA"/>
</dbReference>
<dbReference type="GO" id="GO:0004343">
    <property type="term" value="F:glucosamine 6-phosphate N-acetyltransferase activity"/>
    <property type="evidence" value="ECO:0007669"/>
    <property type="project" value="TreeGrafter"/>
</dbReference>
<dbReference type="PANTHER" id="PTHR13355:SF11">
    <property type="entry name" value="GLUCOSAMINE 6-PHOSPHATE N-ACETYLTRANSFERASE"/>
    <property type="match status" value="1"/>
</dbReference>
<dbReference type="CDD" id="cd04301">
    <property type="entry name" value="NAT_SF"/>
    <property type="match status" value="1"/>
</dbReference>
<dbReference type="AlphaFoldDB" id="A0A8H9IEF7"/>
<dbReference type="PROSITE" id="PS51186">
    <property type="entry name" value="GNAT"/>
    <property type="match status" value="1"/>
</dbReference>
<feature type="domain" description="N-acetyltransferase" evidence="1">
    <location>
        <begin position="10"/>
        <end position="150"/>
    </location>
</feature>
<dbReference type="PANTHER" id="PTHR13355">
    <property type="entry name" value="GLUCOSAMINE 6-PHOSPHATE N-ACETYLTRANSFERASE"/>
    <property type="match status" value="1"/>
</dbReference>
<sequence length="150" mass="17202">MPECYKTQVNAFYQLELNDLYAILRLRQDVFIDEQQSIYNDIDNFDQSSLHICIYCEGELVAYARVREAKVSELAKIERVVCTKSHRGKGLGATLIRESLELIKDRFSCVDVMLSAQTVASDFYLQFGFHVQGLPYDDGGIEHIDMHLAQ</sequence>